<protein>
    <submittedName>
        <fullName evidence="1">Uncharacterized protein</fullName>
    </submittedName>
</protein>
<name>A0A6B9J5D7_9CAUD</name>
<accession>A0A6B9J5D7</accession>
<organism evidence="1 2">
    <name type="scientific">Vibrio phage vB_VchM_Kuja</name>
    <dbReference type="NCBI Taxonomy" id="2686437"/>
    <lineage>
        <taxon>Viruses</taxon>
        <taxon>Duplodnaviria</taxon>
        <taxon>Heunggongvirae</taxon>
        <taxon>Uroviricota</taxon>
        <taxon>Caudoviricetes</taxon>
        <taxon>Pantevenvirales</taxon>
        <taxon>Ackermannviridae</taxon>
        <taxon>Kujavirus</taxon>
        <taxon>Kujavirus kuja</taxon>
    </lineage>
</organism>
<evidence type="ECO:0000313" key="2">
    <source>
        <dbReference type="Proteomes" id="UP000433471"/>
    </source>
</evidence>
<reference evidence="1 2" key="1">
    <citation type="submission" date="2019-11" db="EMBL/GenBank/DDBJ databases">
        <title>Characterization of a novel member of the family Ackermannviridae.</title>
        <authorList>
            <person name="Maina A.N."/>
            <person name="Mwaura F.B."/>
            <person name="Jumba M."/>
        </authorList>
    </citation>
    <scope>NUCLEOTIDE SEQUENCE [LARGE SCALE GENOMIC DNA]</scope>
</reference>
<evidence type="ECO:0000313" key="1">
    <source>
        <dbReference type="EMBL" id="QGZ16081.1"/>
    </source>
</evidence>
<dbReference type="EMBL" id="MN718199">
    <property type="protein sequence ID" value="QGZ16081.1"/>
    <property type="molecule type" value="Genomic_DNA"/>
</dbReference>
<keyword evidence="2" id="KW-1185">Reference proteome</keyword>
<dbReference type="Proteomes" id="UP000433471">
    <property type="component" value="Segment"/>
</dbReference>
<gene>
    <name evidence="1" type="ORF">Kuja_0900</name>
</gene>
<proteinExistence type="predicted"/>
<sequence length="157" mass="17997">MEKVCVAVDHKHDDSNGAYSIFYMWDGKEVSTEGGMYSGLAYNHYSVDASEEQIKAASDYMRETAEEGYAYNRNANCFRGDYTYIGCVVKLARSRKAPNNTELEVIDYIDRFYNKKFHSWVEAKIVVQNSDGNTYYVSVGCIKEVVKGVKELPYWVK</sequence>